<gene>
    <name evidence="2" type="ORF">KDB89_13495</name>
</gene>
<evidence type="ECO:0000256" key="1">
    <source>
        <dbReference type="SAM" id="MobiDB-lite"/>
    </source>
</evidence>
<name>A0ABX8SL51_9ACTN</name>
<sequence length="261" mass="28650">MSGEPIWTIIDTCTHGVTHHHGTRLGYIRDHCRCDACRAAAAHYEQARRRRNAYGRSHLVDATPARQHVRALMAQGMGWKRIATFCGVAASTLGPILYGAYPDQPNHPDHRPPRLQISRELSAKLLAVGLDVAPGVRVDATGVRRRVQALVAAGWSKQQIARRLGIAPGNMNLDIAATVTGNTRDRVIELYNTMRREAPPADDQYGRSAATRSRNYAQTRGWVTADAWDAESIDNPRATPMPTDPASVAARRAALRGRRAA</sequence>
<accession>A0ABX8SL51</accession>
<feature type="region of interest" description="Disordered" evidence="1">
    <location>
        <begin position="233"/>
        <end position="261"/>
    </location>
</feature>
<evidence type="ECO:0000313" key="2">
    <source>
        <dbReference type="EMBL" id="QXT62728.1"/>
    </source>
</evidence>
<protein>
    <submittedName>
        <fullName evidence="2">Uncharacterized protein</fullName>
    </submittedName>
</protein>
<dbReference type="EMBL" id="CP079216">
    <property type="protein sequence ID" value="QXT62728.1"/>
    <property type="molecule type" value="Genomic_DNA"/>
</dbReference>
<dbReference type="RefSeq" id="WP_219081879.1">
    <property type="nucleotide sequence ID" value="NZ_CP079216.1"/>
</dbReference>
<keyword evidence="3" id="KW-1185">Reference proteome</keyword>
<organism evidence="2 3">
    <name type="scientific">Tessaracoccus palaemonis</name>
    <dbReference type="NCBI Taxonomy" id="2829499"/>
    <lineage>
        <taxon>Bacteria</taxon>
        <taxon>Bacillati</taxon>
        <taxon>Actinomycetota</taxon>
        <taxon>Actinomycetes</taxon>
        <taxon>Propionibacteriales</taxon>
        <taxon>Propionibacteriaceae</taxon>
        <taxon>Tessaracoccus</taxon>
    </lineage>
</organism>
<proteinExistence type="predicted"/>
<reference evidence="2 3" key="1">
    <citation type="submission" date="2021-07" db="EMBL/GenBank/DDBJ databases">
        <title>complete genome sequencing of Tessaracoccus sp.J1M15.</title>
        <authorList>
            <person name="Bae J.-W."/>
            <person name="Kim D.-y."/>
        </authorList>
    </citation>
    <scope>NUCLEOTIDE SEQUENCE [LARGE SCALE GENOMIC DNA]</scope>
    <source>
        <strain evidence="2 3">J1M15</strain>
    </source>
</reference>
<dbReference type="Proteomes" id="UP000824504">
    <property type="component" value="Chromosome"/>
</dbReference>
<evidence type="ECO:0000313" key="3">
    <source>
        <dbReference type="Proteomes" id="UP000824504"/>
    </source>
</evidence>